<dbReference type="AlphaFoldDB" id="B0G5G0"/>
<sequence>MRGLDMITYDYYRIFYFVARYKSFTKAAKMLGNNQPNITRCMNILEQELKCTLFLRSNRGISLTPEGKKLYEHVAIAYEQLQIGEEEIRQNGELENGLVSIGASENALRLVLLSRLEKFHEQYPHVRLRISNHSTPQAIQALTSDIVDFAAVTTPLDIKSPLEKIPLASYREILIGGRKYKKLAEHTQKLEDIASLPFISLDENSSTRELYNSFFLEQGLSFAPDMETATTDQMLPLITHNLGIGFYPKKMAELALTKGDVYQIPLEEKLPLRRIYLVTNGSTAKSTAVRKMIKFIQEYHKI</sequence>
<dbReference type="InterPro" id="IPR036390">
    <property type="entry name" value="WH_DNA-bd_sf"/>
</dbReference>
<keyword evidence="4" id="KW-0804">Transcription</keyword>
<dbReference type="InterPro" id="IPR000847">
    <property type="entry name" value="LysR_HTH_N"/>
</dbReference>
<comment type="caution">
    <text evidence="6">The sequence shown here is derived from an EMBL/GenBank/DDBJ whole genome shotgun (WGS) entry which is preliminary data.</text>
</comment>
<dbReference type="GO" id="GO:0000976">
    <property type="term" value="F:transcription cis-regulatory region binding"/>
    <property type="evidence" value="ECO:0007669"/>
    <property type="project" value="TreeGrafter"/>
</dbReference>
<accession>B0G5G0</accession>
<dbReference type="InterPro" id="IPR036388">
    <property type="entry name" value="WH-like_DNA-bd_sf"/>
</dbReference>
<comment type="similarity">
    <text evidence="1">Belongs to the LysR transcriptional regulatory family.</text>
</comment>
<dbReference type="GO" id="GO:0003700">
    <property type="term" value="F:DNA-binding transcription factor activity"/>
    <property type="evidence" value="ECO:0007669"/>
    <property type="project" value="InterPro"/>
</dbReference>
<gene>
    <name evidence="6" type="ORF">DORFOR_01501</name>
</gene>
<dbReference type="SUPFAM" id="SSF46785">
    <property type="entry name" value="Winged helix' DNA-binding domain"/>
    <property type="match status" value="1"/>
</dbReference>
<dbReference type="eggNOG" id="COG0583">
    <property type="taxonomic scope" value="Bacteria"/>
</dbReference>
<keyword evidence="2" id="KW-0805">Transcription regulation</keyword>
<reference evidence="6 7" key="2">
    <citation type="submission" date="2007-10" db="EMBL/GenBank/DDBJ databases">
        <authorList>
            <person name="Fulton L."/>
            <person name="Clifton S."/>
            <person name="Fulton B."/>
            <person name="Xu J."/>
            <person name="Minx P."/>
            <person name="Pepin K.H."/>
            <person name="Johnson M."/>
            <person name="Thiruvilangam P."/>
            <person name="Bhonagiri V."/>
            <person name="Nash W.E."/>
            <person name="Wang C."/>
            <person name="Mardis E.R."/>
            <person name="Wilson R.K."/>
        </authorList>
    </citation>
    <scope>NUCLEOTIDE SEQUENCE [LARGE SCALE GENOMIC DNA]</scope>
    <source>
        <strain evidence="6 7">ATCC 27755</strain>
    </source>
</reference>
<protein>
    <submittedName>
        <fullName evidence="6">LysR substrate binding domain protein</fullName>
    </submittedName>
</protein>
<keyword evidence="3" id="KW-0238">DNA-binding</keyword>
<dbReference type="Pfam" id="PF03466">
    <property type="entry name" value="LysR_substrate"/>
    <property type="match status" value="1"/>
</dbReference>
<evidence type="ECO:0000256" key="4">
    <source>
        <dbReference type="ARBA" id="ARBA00023163"/>
    </source>
</evidence>
<dbReference type="Gene3D" id="1.10.10.10">
    <property type="entry name" value="Winged helix-like DNA-binding domain superfamily/Winged helix DNA-binding domain"/>
    <property type="match status" value="1"/>
</dbReference>
<evidence type="ECO:0000256" key="2">
    <source>
        <dbReference type="ARBA" id="ARBA00023015"/>
    </source>
</evidence>
<evidence type="ECO:0000259" key="5">
    <source>
        <dbReference type="PROSITE" id="PS50931"/>
    </source>
</evidence>
<dbReference type="SUPFAM" id="SSF53850">
    <property type="entry name" value="Periplasmic binding protein-like II"/>
    <property type="match status" value="1"/>
</dbReference>
<dbReference type="PROSITE" id="PS50931">
    <property type="entry name" value="HTH_LYSR"/>
    <property type="match status" value="1"/>
</dbReference>
<feature type="domain" description="HTH lysR-type" evidence="5">
    <location>
        <begin position="13"/>
        <end position="64"/>
    </location>
</feature>
<reference evidence="6 7" key="1">
    <citation type="submission" date="2007-10" db="EMBL/GenBank/DDBJ databases">
        <title>Draft genome sequence of Dorea formicigenerans(ATCC 27755).</title>
        <authorList>
            <person name="Sudarsanam P."/>
            <person name="Ley R."/>
            <person name="Guruge J."/>
            <person name="Turnbaugh P.J."/>
            <person name="Mahowald M."/>
            <person name="Liep D."/>
            <person name="Gordon J."/>
        </authorList>
    </citation>
    <scope>NUCLEOTIDE SEQUENCE [LARGE SCALE GENOMIC DNA]</scope>
    <source>
        <strain evidence="6 7">ATCC 27755</strain>
    </source>
</reference>
<dbReference type="InterPro" id="IPR005119">
    <property type="entry name" value="LysR_subst-bd"/>
</dbReference>
<dbReference type="Gene3D" id="3.40.190.290">
    <property type="match status" value="1"/>
</dbReference>
<proteinExistence type="inferred from homology"/>
<dbReference type="PANTHER" id="PTHR30126:SF64">
    <property type="entry name" value="HTH-TYPE TRANSCRIPTIONAL REGULATOR CITR"/>
    <property type="match status" value="1"/>
</dbReference>
<dbReference type="EMBL" id="AAXA02000013">
    <property type="protein sequence ID" value="EDR47010.1"/>
    <property type="molecule type" value="Genomic_DNA"/>
</dbReference>
<dbReference type="Proteomes" id="UP000005359">
    <property type="component" value="Unassembled WGS sequence"/>
</dbReference>
<dbReference type="Pfam" id="PF00126">
    <property type="entry name" value="HTH_1"/>
    <property type="match status" value="1"/>
</dbReference>
<evidence type="ECO:0000256" key="1">
    <source>
        <dbReference type="ARBA" id="ARBA00009437"/>
    </source>
</evidence>
<evidence type="ECO:0000313" key="6">
    <source>
        <dbReference type="EMBL" id="EDR47010.1"/>
    </source>
</evidence>
<dbReference type="STRING" id="411461.DORFOR_01501"/>
<organism evidence="6 7">
    <name type="scientific">Dorea formicigenerans ATCC 27755</name>
    <dbReference type="NCBI Taxonomy" id="411461"/>
    <lineage>
        <taxon>Bacteria</taxon>
        <taxon>Bacillati</taxon>
        <taxon>Bacillota</taxon>
        <taxon>Clostridia</taxon>
        <taxon>Lachnospirales</taxon>
        <taxon>Lachnospiraceae</taxon>
        <taxon>Dorea</taxon>
    </lineage>
</organism>
<name>B0G5G0_9FIRM</name>
<dbReference type="CDD" id="cd05466">
    <property type="entry name" value="PBP2_LTTR_substrate"/>
    <property type="match status" value="1"/>
</dbReference>
<dbReference type="PANTHER" id="PTHR30126">
    <property type="entry name" value="HTH-TYPE TRANSCRIPTIONAL REGULATOR"/>
    <property type="match status" value="1"/>
</dbReference>
<dbReference type="PaxDb" id="411461-DORFOR_01501"/>
<evidence type="ECO:0000313" key="7">
    <source>
        <dbReference type="Proteomes" id="UP000005359"/>
    </source>
</evidence>
<evidence type="ECO:0000256" key="3">
    <source>
        <dbReference type="ARBA" id="ARBA00023125"/>
    </source>
</evidence>